<dbReference type="CDD" id="cd21790">
    <property type="entry name" value="Rad21_Rec8_M_ScRec8p-like"/>
    <property type="match status" value="1"/>
</dbReference>
<evidence type="ECO:0000256" key="1">
    <source>
        <dbReference type="ARBA" id="ARBA00004123"/>
    </source>
</evidence>
<keyword evidence="2" id="KW-0539">Nucleus</keyword>
<reference evidence="6" key="1">
    <citation type="journal article" date="2013" name="Genome Announc.">
        <title>Genome sequence of the food spoilage yeast Zygosaccharomyces bailii CLIB 213(T).</title>
        <authorList>
            <person name="Galeote V."/>
            <person name="Bigey F."/>
            <person name="Devillers H."/>
            <person name="Neuveglise C."/>
            <person name="Dequin S."/>
        </authorList>
    </citation>
    <scope>NUCLEOTIDE SEQUENCE [LARGE SCALE GENOMIC DNA]</scope>
    <source>
        <strain evidence="6">CLIB 213 / ATCC 58445 / CBS 680 / CCRC 21525 / NBRC 1098 / NCYC 1416 / NRRL Y-2227</strain>
    </source>
</reference>
<comment type="subcellular location">
    <subcellularLocation>
        <location evidence="1">Nucleus</location>
    </subcellularLocation>
</comment>
<dbReference type="PANTHER" id="PTHR12585:SF51">
    <property type="entry name" value="MEIOTIC RECOMBINATION PROTEIN REC8"/>
    <property type="match status" value="1"/>
</dbReference>
<proteinExistence type="predicted"/>
<feature type="region of interest" description="Disordered" evidence="3">
    <location>
        <begin position="408"/>
        <end position="449"/>
    </location>
</feature>
<dbReference type="InterPro" id="IPR006910">
    <property type="entry name" value="Rad21_Rec8_N"/>
</dbReference>
<evidence type="ECO:0000313" key="6">
    <source>
        <dbReference type="Proteomes" id="UP000019375"/>
    </source>
</evidence>
<organism evidence="5 6">
    <name type="scientific">Zygosaccharomyces bailii (strain CLIB 213 / ATCC 58445 / CBS 680 / BCRC 21525 / NBRC 1098 / NCYC 1416 / NRRL Y-2227)</name>
    <dbReference type="NCBI Taxonomy" id="1333698"/>
    <lineage>
        <taxon>Eukaryota</taxon>
        <taxon>Fungi</taxon>
        <taxon>Dikarya</taxon>
        <taxon>Ascomycota</taxon>
        <taxon>Saccharomycotina</taxon>
        <taxon>Saccharomycetes</taxon>
        <taxon>Saccharomycetales</taxon>
        <taxon>Saccharomycetaceae</taxon>
        <taxon>Zygosaccharomyces</taxon>
    </lineage>
</organism>
<dbReference type="InterPro" id="IPR039781">
    <property type="entry name" value="Rad21/Rec8-like"/>
</dbReference>
<dbReference type="Proteomes" id="UP000019375">
    <property type="component" value="Unassembled WGS sequence"/>
</dbReference>
<dbReference type="GO" id="GO:0008278">
    <property type="term" value="C:cohesin complex"/>
    <property type="evidence" value="ECO:0007669"/>
    <property type="project" value="InterPro"/>
</dbReference>
<gene>
    <name evidence="5" type="ORF">BN860_01178g</name>
</gene>
<dbReference type="GO" id="GO:0003682">
    <property type="term" value="F:chromatin binding"/>
    <property type="evidence" value="ECO:0007669"/>
    <property type="project" value="TreeGrafter"/>
</dbReference>
<name>A0A8J2T9S4_ZYGB2</name>
<feature type="compositionally biased region" description="Polar residues" evidence="3">
    <location>
        <begin position="408"/>
        <end position="421"/>
    </location>
</feature>
<feature type="domain" description="Rad21/Rec8-like protein N-terminal" evidence="4">
    <location>
        <begin position="20"/>
        <end position="121"/>
    </location>
</feature>
<dbReference type="GO" id="GO:0005634">
    <property type="term" value="C:nucleus"/>
    <property type="evidence" value="ECO:0007669"/>
    <property type="project" value="UniProtKB-SubCell"/>
</dbReference>
<sequence>MSLSNFSLSQVQKDKHFQEGVATIWLLSSLGGPSSLDLRRKSELRGTTASASSIVKKKDIINVSIPDTCTIIQKNEMQLPLRYISNLLYGVAVCYNRKTEYVLSDLTSLLTQLQKKVYSSQGAASQRNQLNSNPTLLLTTILGPNGRDEGGSGLLDDDPKFDITHVSNFDQILGMVPKEKYSGVITIRKQDYLKELTNSNIFDRISHAEDSNSLEHLNRSITLDSIPYDVDFNLDIDDIVSQQGTVTHTYSAGNNDNYSVNLNNQEFTLNFDDDDAETRESNFSSEAIAAINVPLGLPNEDGNYNDFLEDEHDEAGPALKKFKKGNVSRSANIIPKLIQYDEKTGLSTEILRLNHSNYCDIMDSKRKVTESKLPFTSWRQILNLEQQPAFMQKCWGIIINENETSNLGFSSNKSDYNSNSIERGRKWSSSNSNSERSTSNVPSEELGRRMSFEREESFDYNNDNILLNLDQIGEDLEDDSSRTTSAHQHDFMQMNLDLPPSSFGRTYTRNDTLSDTMRSAVSAGERDAVDILYQRTNRGTHKRTHAQKSPNIAGTSELSENSLLVNTPVSAQPSFQVMLDHQARKFYEYIKERSLIVGKTTRSNPPFKKKILFEDIVPCHLTTDVDDTDPPRSDETSRISKRIAANAFLSLLNLASKELIDIKGYHEKEALDHFRIMKSDDIVLYV</sequence>
<evidence type="ECO:0000313" key="5">
    <source>
        <dbReference type="EMBL" id="CDF90940.1"/>
    </source>
</evidence>
<protein>
    <submittedName>
        <fullName evidence="5">ZYBA0S09-01178g1_1</fullName>
    </submittedName>
</protein>
<dbReference type="EMBL" id="HG316462">
    <property type="protein sequence ID" value="CDF90940.1"/>
    <property type="molecule type" value="Genomic_DNA"/>
</dbReference>
<dbReference type="GO" id="GO:0006302">
    <property type="term" value="P:double-strand break repair"/>
    <property type="evidence" value="ECO:0007669"/>
    <property type="project" value="TreeGrafter"/>
</dbReference>
<evidence type="ECO:0000259" key="4">
    <source>
        <dbReference type="Pfam" id="PF04825"/>
    </source>
</evidence>
<keyword evidence="6" id="KW-1185">Reference proteome</keyword>
<dbReference type="Pfam" id="PF04825">
    <property type="entry name" value="Rad21_Rec8_N"/>
    <property type="match status" value="1"/>
</dbReference>
<dbReference type="GO" id="GO:0007062">
    <property type="term" value="P:sister chromatid cohesion"/>
    <property type="evidence" value="ECO:0007669"/>
    <property type="project" value="InterPro"/>
</dbReference>
<evidence type="ECO:0000256" key="2">
    <source>
        <dbReference type="ARBA" id="ARBA00023242"/>
    </source>
</evidence>
<dbReference type="OrthoDB" id="5427633at2759"/>
<evidence type="ECO:0000256" key="3">
    <source>
        <dbReference type="SAM" id="MobiDB-lite"/>
    </source>
</evidence>
<feature type="compositionally biased region" description="Low complexity" evidence="3">
    <location>
        <begin position="428"/>
        <end position="440"/>
    </location>
</feature>
<dbReference type="PANTHER" id="PTHR12585">
    <property type="entry name" value="SCC1 / RAD21 FAMILY MEMBER"/>
    <property type="match status" value="1"/>
</dbReference>
<accession>A0A8J2T9S4</accession>
<dbReference type="AlphaFoldDB" id="A0A8J2T9S4"/>